<comment type="caution">
    <text evidence="1">The sequence shown here is derived from an EMBL/GenBank/DDBJ whole genome shotgun (WGS) entry which is preliminary data.</text>
</comment>
<protein>
    <submittedName>
        <fullName evidence="1">Uncharacterized protein</fullName>
    </submittedName>
</protein>
<name>A0A1R1XHM5_9FUNG</name>
<accession>A0A1R1XHM5</accession>
<evidence type="ECO:0000313" key="2">
    <source>
        <dbReference type="Proteomes" id="UP000187429"/>
    </source>
</evidence>
<reference evidence="2" key="1">
    <citation type="submission" date="2017-01" db="EMBL/GenBank/DDBJ databases">
        <authorList>
            <person name="Wang Y."/>
            <person name="White M."/>
            <person name="Kvist S."/>
            <person name="Moncalvo J.-M."/>
        </authorList>
    </citation>
    <scope>NUCLEOTIDE SEQUENCE [LARGE SCALE GENOMIC DNA]</scope>
    <source>
        <strain evidence="2">ID-206-W2</strain>
    </source>
</reference>
<dbReference type="OrthoDB" id="444432at2759"/>
<gene>
    <name evidence="1" type="ORF">AYI69_g8726</name>
</gene>
<organism evidence="1 2">
    <name type="scientific">Smittium culicis</name>
    <dbReference type="NCBI Taxonomy" id="133412"/>
    <lineage>
        <taxon>Eukaryota</taxon>
        <taxon>Fungi</taxon>
        <taxon>Fungi incertae sedis</taxon>
        <taxon>Zoopagomycota</taxon>
        <taxon>Kickxellomycotina</taxon>
        <taxon>Harpellomycetes</taxon>
        <taxon>Harpellales</taxon>
        <taxon>Legeriomycetaceae</taxon>
        <taxon>Smittium</taxon>
    </lineage>
</organism>
<evidence type="ECO:0000313" key="1">
    <source>
        <dbReference type="EMBL" id="OMJ14106.1"/>
    </source>
</evidence>
<sequence>MLRNIEAASAKIMSFFHKDEKEYIENLEIGCKIWTGITPIKTVFGNPEGSIYSIVEVPEYFASLENRTI</sequence>
<dbReference type="Proteomes" id="UP000187429">
    <property type="component" value="Unassembled WGS sequence"/>
</dbReference>
<dbReference type="AlphaFoldDB" id="A0A1R1XHM5"/>
<proteinExistence type="predicted"/>
<keyword evidence="2" id="KW-1185">Reference proteome</keyword>
<dbReference type="EMBL" id="LSSM01004792">
    <property type="protein sequence ID" value="OMJ14106.1"/>
    <property type="molecule type" value="Genomic_DNA"/>
</dbReference>